<dbReference type="AlphaFoldDB" id="K2RXZ9"/>
<reference evidence="1 2" key="1">
    <citation type="journal article" date="2012" name="BMC Genomics">
        <title>Tools to kill: Genome of one of the most destructive plant pathogenic fungi Macrophomina phaseolina.</title>
        <authorList>
            <person name="Islam M.S."/>
            <person name="Haque M.S."/>
            <person name="Islam M.M."/>
            <person name="Emdad E.M."/>
            <person name="Halim A."/>
            <person name="Hossen Q.M.M."/>
            <person name="Hossain M.Z."/>
            <person name="Ahmed B."/>
            <person name="Rahim S."/>
            <person name="Rahman M.S."/>
            <person name="Alam M.M."/>
            <person name="Hou S."/>
            <person name="Wan X."/>
            <person name="Saito J.A."/>
            <person name="Alam M."/>
        </authorList>
    </citation>
    <scope>NUCLEOTIDE SEQUENCE [LARGE SCALE GENOMIC DNA]</scope>
    <source>
        <strain evidence="1 2">MS6</strain>
    </source>
</reference>
<dbReference type="InParanoid" id="K2RXZ9"/>
<evidence type="ECO:0000313" key="1">
    <source>
        <dbReference type="EMBL" id="EKG09350.1"/>
    </source>
</evidence>
<name>K2RXZ9_MACPH</name>
<organism evidence="1 2">
    <name type="scientific">Macrophomina phaseolina (strain MS6)</name>
    <name type="common">Charcoal rot fungus</name>
    <dbReference type="NCBI Taxonomy" id="1126212"/>
    <lineage>
        <taxon>Eukaryota</taxon>
        <taxon>Fungi</taxon>
        <taxon>Dikarya</taxon>
        <taxon>Ascomycota</taxon>
        <taxon>Pezizomycotina</taxon>
        <taxon>Dothideomycetes</taxon>
        <taxon>Dothideomycetes incertae sedis</taxon>
        <taxon>Botryosphaeriales</taxon>
        <taxon>Botryosphaeriaceae</taxon>
        <taxon>Macrophomina</taxon>
    </lineage>
</organism>
<evidence type="ECO:0000313" key="2">
    <source>
        <dbReference type="Proteomes" id="UP000007129"/>
    </source>
</evidence>
<sequence length="114" mass="12355">MEDADAEYVRTSIAPRYTSCREGYAQPATAVTAAESDVPAATRAHLASITSPSVHSATQNRWDDLAAAEAEALAPILHSAPPFPSNQTMRWFCLGSGATFSALRRRKSCPRTMW</sequence>
<dbReference type="EMBL" id="AHHD01000706">
    <property type="protein sequence ID" value="EKG09350.1"/>
    <property type="molecule type" value="Genomic_DNA"/>
</dbReference>
<feature type="non-terminal residue" evidence="1">
    <location>
        <position position="114"/>
    </location>
</feature>
<dbReference type="Proteomes" id="UP000007129">
    <property type="component" value="Unassembled WGS sequence"/>
</dbReference>
<dbReference type="VEuPathDB" id="FungiDB:MPH_13616"/>
<gene>
    <name evidence="1" type="ORF">MPH_13616</name>
</gene>
<proteinExistence type="predicted"/>
<protein>
    <submittedName>
        <fullName evidence="1">Uncharacterized protein</fullName>
    </submittedName>
</protein>
<dbReference type="HOGENOM" id="CLU_2126939_0_0_1"/>
<accession>K2RXZ9</accession>
<comment type="caution">
    <text evidence="1">The sequence shown here is derived from an EMBL/GenBank/DDBJ whole genome shotgun (WGS) entry which is preliminary data.</text>
</comment>